<feature type="transmembrane region" description="Helical" evidence="1">
    <location>
        <begin position="72"/>
        <end position="92"/>
    </location>
</feature>
<gene>
    <name evidence="2" type="ORF">A3D49_00885</name>
</gene>
<keyword evidence="1" id="KW-0812">Transmembrane</keyword>
<sequence>MRKNNFILFLVLFLAIITTALHFLAGELYLYWTYWWFDWMVHFLVSFAGGLGLYWGLFLSGIIFRGAPRKKIFAVLAVFLLVMAVGIGWEIFEYVNGITDAVEAKYYLDVMHDLLSDAVGALLAVFIGIKHNPSVSMLK</sequence>
<evidence type="ECO:0000313" key="3">
    <source>
        <dbReference type="Proteomes" id="UP000177279"/>
    </source>
</evidence>
<accession>A0A1G2TGX0</accession>
<dbReference type="EMBL" id="MHVS01000005">
    <property type="protein sequence ID" value="OHA96432.1"/>
    <property type="molecule type" value="Genomic_DNA"/>
</dbReference>
<evidence type="ECO:0000313" key="2">
    <source>
        <dbReference type="EMBL" id="OHA96432.1"/>
    </source>
</evidence>
<dbReference type="InterPro" id="IPR014509">
    <property type="entry name" value="YjdF-like"/>
</dbReference>
<dbReference type="Proteomes" id="UP000177279">
    <property type="component" value="Unassembled WGS sequence"/>
</dbReference>
<evidence type="ECO:0000256" key="1">
    <source>
        <dbReference type="SAM" id="Phobius"/>
    </source>
</evidence>
<organism evidence="2 3">
    <name type="scientific">Candidatus Zambryskibacteria bacterium RIFCSPHIGHO2_02_FULL_43_37</name>
    <dbReference type="NCBI Taxonomy" id="1802749"/>
    <lineage>
        <taxon>Bacteria</taxon>
        <taxon>Candidatus Zambryskiibacteriota</taxon>
    </lineage>
</organism>
<dbReference type="Pfam" id="PF09997">
    <property type="entry name" value="DUF2238"/>
    <property type="match status" value="1"/>
</dbReference>
<proteinExistence type="predicted"/>
<evidence type="ECO:0008006" key="4">
    <source>
        <dbReference type="Google" id="ProtNLM"/>
    </source>
</evidence>
<keyword evidence="1" id="KW-0472">Membrane</keyword>
<reference evidence="2 3" key="1">
    <citation type="journal article" date="2016" name="Nat. Commun.">
        <title>Thousands of microbial genomes shed light on interconnected biogeochemical processes in an aquifer system.</title>
        <authorList>
            <person name="Anantharaman K."/>
            <person name="Brown C.T."/>
            <person name="Hug L.A."/>
            <person name="Sharon I."/>
            <person name="Castelle C.J."/>
            <person name="Probst A.J."/>
            <person name="Thomas B.C."/>
            <person name="Singh A."/>
            <person name="Wilkins M.J."/>
            <person name="Karaoz U."/>
            <person name="Brodie E.L."/>
            <person name="Williams K.H."/>
            <person name="Hubbard S.S."/>
            <person name="Banfield J.F."/>
        </authorList>
    </citation>
    <scope>NUCLEOTIDE SEQUENCE [LARGE SCALE GENOMIC DNA]</scope>
</reference>
<feature type="transmembrane region" description="Helical" evidence="1">
    <location>
        <begin position="41"/>
        <end position="60"/>
    </location>
</feature>
<keyword evidence="1" id="KW-1133">Transmembrane helix</keyword>
<name>A0A1G2TGX0_9BACT</name>
<comment type="caution">
    <text evidence="2">The sequence shown here is derived from an EMBL/GenBank/DDBJ whole genome shotgun (WGS) entry which is preliminary data.</text>
</comment>
<protein>
    <recommendedName>
        <fullName evidence="4">VanZ-like domain-containing protein</fullName>
    </recommendedName>
</protein>
<dbReference type="AlphaFoldDB" id="A0A1G2TGX0"/>
<feature type="transmembrane region" description="Helical" evidence="1">
    <location>
        <begin position="112"/>
        <end position="129"/>
    </location>
</feature>